<organism evidence="3 4">
    <name type="scientific">Clostridium chauvoei JF4335</name>
    <dbReference type="NCBI Taxonomy" id="1351755"/>
    <lineage>
        <taxon>Bacteria</taxon>
        <taxon>Bacillati</taxon>
        <taxon>Bacillota</taxon>
        <taxon>Clostridia</taxon>
        <taxon>Eubacteriales</taxon>
        <taxon>Clostridiaceae</taxon>
        <taxon>Clostridium</taxon>
    </lineage>
</organism>
<feature type="transmembrane region" description="Helical" evidence="1">
    <location>
        <begin position="66"/>
        <end position="86"/>
    </location>
</feature>
<dbReference type="OrthoDB" id="9792686at2"/>
<feature type="transmembrane region" description="Helical" evidence="1">
    <location>
        <begin position="32"/>
        <end position="54"/>
    </location>
</feature>
<feature type="transmembrane region" description="Helical" evidence="1">
    <location>
        <begin position="6"/>
        <end position="25"/>
    </location>
</feature>
<keyword evidence="4" id="KW-1185">Reference proteome</keyword>
<feature type="domain" description="Sensor histidine kinase NatK-like C-terminal" evidence="2">
    <location>
        <begin position="205"/>
        <end position="300"/>
    </location>
</feature>
<dbReference type="STRING" id="1351755.CCH01_25100"/>
<dbReference type="InterPro" id="IPR032834">
    <property type="entry name" value="NatK-like_C"/>
</dbReference>
<sequence length="300" mass="35112">MIIIIFLEILISLLLYNILINKSILKNIVKNITLALLSCLLFKLLYIFLHFIFFKLLNYSALQFNHLIVEFSIITSILVIISFHYYKTSYRLVVQKKNLEINTYSNIVLEELIESIKVNEHEYKNHLNTLYSIIEVEDSKEEIKSKVRKYIGDIKDTSKIAGILNIKNTIIKAIIYNKILECNNFGINFSYKIKGDFKDNLEDWELNIVLTNLLNNAIDEVKKLENKDIEVVLDDNIIEVRNSIENLEIKEIKGFFKKGFSKKGQNRGYGLFNVMKIIKKNKGEINITLEDNYLIIKIIF</sequence>
<accession>A0A1U6JQU3</accession>
<evidence type="ECO:0000313" key="4">
    <source>
        <dbReference type="Proteomes" id="UP000190476"/>
    </source>
</evidence>
<dbReference type="SUPFAM" id="SSF55874">
    <property type="entry name" value="ATPase domain of HSP90 chaperone/DNA topoisomerase II/histidine kinase"/>
    <property type="match status" value="1"/>
</dbReference>
<proteinExistence type="predicted"/>
<dbReference type="Pfam" id="PF14501">
    <property type="entry name" value="HATPase_c_5"/>
    <property type="match status" value="1"/>
</dbReference>
<dbReference type="Proteomes" id="UP000190476">
    <property type="component" value="Chromosome I"/>
</dbReference>
<gene>
    <name evidence="3" type="ORF">CCH01_25100</name>
</gene>
<keyword evidence="1" id="KW-1133">Transmembrane helix</keyword>
<evidence type="ECO:0000259" key="2">
    <source>
        <dbReference type="Pfam" id="PF14501"/>
    </source>
</evidence>
<keyword evidence="1" id="KW-0812">Transmembrane</keyword>
<dbReference type="GO" id="GO:0042802">
    <property type="term" value="F:identical protein binding"/>
    <property type="evidence" value="ECO:0007669"/>
    <property type="project" value="TreeGrafter"/>
</dbReference>
<dbReference type="PANTHER" id="PTHR40448:SF1">
    <property type="entry name" value="TWO-COMPONENT SENSOR HISTIDINE KINASE"/>
    <property type="match status" value="1"/>
</dbReference>
<dbReference type="GeneID" id="66300637"/>
<dbReference type="RefSeq" id="WP_079481685.1">
    <property type="nucleotide sequence ID" value="NZ_CBML010000001.1"/>
</dbReference>
<name>A0A1U6JQU3_9CLOT</name>
<evidence type="ECO:0000256" key="1">
    <source>
        <dbReference type="SAM" id="Phobius"/>
    </source>
</evidence>
<dbReference type="AlphaFoldDB" id="A0A1U6JQU3"/>
<protein>
    <submittedName>
        <fullName evidence="3">Putative two-component response regulator</fullName>
    </submittedName>
</protein>
<evidence type="ECO:0000313" key="3">
    <source>
        <dbReference type="EMBL" id="SLK22692.1"/>
    </source>
</evidence>
<dbReference type="Gene3D" id="3.30.565.10">
    <property type="entry name" value="Histidine kinase-like ATPase, C-terminal domain"/>
    <property type="match status" value="1"/>
</dbReference>
<reference evidence="4" key="1">
    <citation type="submission" date="2017-03" db="EMBL/GenBank/DDBJ databases">
        <authorList>
            <person name="Falquet L."/>
            <person name="Falquet L."/>
        </authorList>
    </citation>
    <scope>NUCLEOTIDE SEQUENCE [LARGE SCALE GENOMIC DNA]</scope>
</reference>
<dbReference type="PANTHER" id="PTHR40448">
    <property type="entry name" value="TWO-COMPONENT SENSOR HISTIDINE KINASE"/>
    <property type="match status" value="1"/>
</dbReference>
<keyword evidence="1" id="KW-0472">Membrane</keyword>
<dbReference type="InterPro" id="IPR036890">
    <property type="entry name" value="HATPase_C_sf"/>
</dbReference>
<dbReference type="EMBL" id="LT799839">
    <property type="protein sequence ID" value="SLK22692.1"/>
    <property type="molecule type" value="Genomic_DNA"/>
</dbReference>